<dbReference type="KEGG" id="mou:OU421_02510"/>
<dbReference type="Gene3D" id="2.40.128.190">
    <property type="match status" value="1"/>
</dbReference>
<dbReference type="Gene3D" id="2.60.40.1130">
    <property type="entry name" value="Rab geranylgeranyltransferase alpha-subunit, insert domain"/>
    <property type="match status" value="8"/>
</dbReference>
<dbReference type="SUPFAM" id="SSF49464">
    <property type="entry name" value="Carboxypeptidase regulatory domain-like"/>
    <property type="match status" value="1"/>
</dbReference>
<dbReference type="PANTHER" id="PTHR36194:SF1">
    <property type="entry name" value="S-LAYER-LIKE PROTEIN"/>
    <property type="match status" value="1"/>
</dbReference>
<dbReference type="PANTHER" id="PTHR36194">
    <property type="entry name" value="S-LAYER-LIKE PROTEIN"/>
    <property type="match status" value="1"/>
</dbReference>
<keyword evidence="4" id="KW-1185">Reference proteome</keyword>
<dbReference type="Proteomes" id="UP001163096">
    <property type="component" value="Chromosome"/>
</dbReference>
<dbReference type="RefSeq" id="WP_268187031.1">
    <property type="nucleotide sequence ID" value="NZ_CP113361.1"/>
</dbReference>
<dbReference type="EMBL" id="CP113361">
    <property type="protein sequence ID" value="WAI01765.1"/>
    <property type="molecule type" value="Genomic_DNA"/>
</dbReference>
<organism evidence="3 4">
    <name type="scientific">Methanogenium organophilum</name>
    <dbReference type="NCBI Taxonomy" id="2199"/>
    <lineage>
        <taxon>Archaea</taxon>
        <taxon>Methanobacteriati</taxon>
        <taxon>Methanobacteriota</taxon>
        <taxon>Stenosarchaea group</taxon>
        <taxon>Methanomicrobia</taxon>
        <taxon>Methanomicrobiales</taxon>
        <taxon>Methanomicrobiaceae</taxon>
        <taxon>Methanogenium</taxon>
    </lineage>
</organism>
<dbReference type="SUPFAM" id="SSF89372">
    <property type="entry name" value="Fucose-specific lectin"/>
    <property type="match status" value="1"/>
</dbReference>
<dbReference type="InterPro" id="IPR000601">
    <property type="entry name" value="PKD_dom"/>
</dbReference>
<dbReference type="Gene3D" id="2.120.10.70">
    <property type="entry name" value="Fucose-specific lectin"/>
    <property type="match status" value="1"/>
</dbReference>
<sequence>MSAVYVWENTTIDTIDADPYQSSFTSLAFDANGNPAISYQYRNGIYDLKYAWKDAGGWHNTTVDAEGAVGYSPSLAFNGDYPAISYQYGTERDLKYAWKDAGGWHNTTVDAAGFVGDYTSLAFNGSYPAIGYYNNTQSSLKYAWKDAGGWHNTTVDNSGWVGTYLSLAFNGSYPAISYRDGPTNNNLKYAWKDAGGWHTTTVDDAGDVGIFTSLAFDTDGNPAISYYDLTNKVLKYAWENGGVWHTITVDETGDDVGKYTSLAFDTDGNPAISYHDSSPNNNLKYAWRDEGVWQTTTVDAAGYVGQYTSLAFDTDDNPAISYFDRTNGKLKYAFRIPVGTITVTSAPTGATVWLDDVETESTTPADLTDVPTGMHNVTVLLDEYQPGINNSVEVLFDQTTVVTFSLVPVPGNLTVTSHPEEAWIWLNGVNTTEQTNTTLEGISPGTYDVTVQKQGYETPANETVTVVSNATTAISFDLIRQTGILQVNSTPSGASVYLNGTDTGALTNVTLSDRPVGTYNVTVVKDGYDSASRIVTLTKDETEDISFTLVQQVGTLQVNSNPSGAGVYLNGTDTGALTNVTLSDTPVGVYNVTVVKDGYDTATRIVTLTKDETEDISFTLIQQVGTLQVNSTPSGAGVYLNGTDTGALTNVTLSDRPVGTYNVTVVKDGYDSATRIVTLTKDETEDISFTLVQQVGTLQVNSNPSGASVYLNGTDTGAITNVTLSGKPAGVYNVTVVKDGYDSATRIVTLTKDETEDISFTLVQQVGTLQVNSNPSGAGVYLNGTDTGAITNVTLSDRPVGTYNVTVVKDGYDSATRIVTLTKGETEDISFTLIQQVGTLQVNSNPSGASIYLNGTDTGAITNVMLSDRPVGTYNVTVVKDGYDSATRIVTLTKGETEDISFTLIQQVGTLQVNSNPSGASIYLNGTDTGAITNVTLSDKPVGVYNVTVVKDGYDTAAQIVTLTKDETEDISFTLVQQVGTLQVNSTPSGASVYLNGTDTGAITNVTLSDTPVGVYNVTVEKEGYEPATRIAPVTEGTTENVAFTLTLLPPVANFTADPTAGSAPLTVQFNDTSTGIGDTWHWDFGDGTNSTEQNPSHTYATGTYTVALTVANTAGNDTVVKTDCITAVYRRTPSDGDDDNALLVFDRRTSTLLTSSAGKILRTTEITSDDDIATLTLPLGTIALGGDGNPLTNITIRKISSSDLPPATDKATFSFAGFTYECNPAGATFAPPITLTFTLSAEEWEMLNGDVSVRFYDDATGTWVNVPVTVDASAHTVTATVAHFSIFALCVEAADDTLPEAGTIPVTTVPTATEETNVGDDTDTPEPTPTQQSPLGFAPVAALGALLLLKRRR</sequence>
<gene>
    <name evidence="3" type="ORF">OU421_02510</name>
</gene>
<dbReference type="InterPro" id="IPR013784">
    <property type="entry name" value="Carb-bd-like_fold"/>
</dbReference>
<dbReference type="InterPro" id="IPR008969">
    <property type="entry name" value="CarboxyPept-like_regulatory"/>
</dbReference>
<dbReference type="GeneID" id="76833938"/>
<feature type="region of interest" description="Disordered" evidence="1">
    <location>
        <begin position="1310"/>
        <end position="1336"/>
    </location>
</feature>
<proteinExistence type="predicted"/>
<protein>
    <submittedName>
        <fullName evidence="3">PEGA domain-containing protein</fullName>
    </submittedName>
</protein>
<dbReference type="CDD" id="cd00146">
    <property type="entry name" value="PKD"/>
    <property type="match status" value="1"/>
</dbReference>
<evidence type="ECO:0000313" key="3">
    <source>
        <dbReference type="EMBL" id="WAI01765.1"/>
    </source>
</evidence>
<accession>A0A9X9T8J7</accession>
<evidence type="ECO:0000313" key="4">
    <source>
        <dbReference type="Proteomes" id="UP001163096"/>
    </source>
</evidence>
<dbReference type="SUPFAM" id="SSF49452">
    <property type="entry name" value="Starch-binding domain-like"/>
    <property type="match status" value="1"/>
</dbReference>
<dbReference type="GO" id="GO:0030246">
    <property type="term" value="F:carbohydrate binding"/>
    <property type="evidence" value="ECO:0007669"/>
    <property type="project" value="InterPro"/>
</dbReference>
<reference evidence="3" key="1">
    <citation type="submission" date="2022-11" db="EMBL/GenBank/DDBJ databases">
        <title>Complete genome sequence of Methanogenium organophilum DSM 3596.</title>
        <authorList>
            <person name="Chen S.-C."/>
            <person name="Lai S.-J."/>
            <person name="You Y.-T."/>
        </authorList>
    </citation>
    <scope>NUCLEOTIDE SEQUENCE</scope>
    <source>
        <strain evidence="3">DSM 3596</strain>
    </source>
</reference>
<dbReference type="Gene3D" id="2.60.220.30">
    <property type="match status" value="1"/>
</dbReference>
<name>A0A9X9T8J7_METOG</name>
<dbReference type="PROSITE" id="PS50093">
    <property type="entry name" value="PKD"/>
    <property type="match status" value="1"/>
</dbReference>
<dbReference type="InterPro" id="IPR013783">
    <property type="entry name" value="Ig-like_fold"/>
</dbReference>
<dbReference type="Pfam" id="PF18911">
    <property type="entry name" value="PKD_4"/>
    <property type="match status" value="1"/>
</dbReference>
<dbReference type="SUPFAM" id="SSF49299">
    <property type="entry name" value="PKD domain"/>
    <property type="match status" value="1"/>
</dbReference>
<dbReference type="Gene3D" id="2.60.40.10">
    <property type="entry name" value="Immunoglobulins"/>
    <property type="match status" value="1"/>
</dbReference>
<evidence type="ECO:0000259" key="2">
    <source>
        <dbReference type="PROSITE" id="PS50093"/>
    </source>
</evidence>
<dbReference type="FunFam" id="2.60.40.10:FF:000270">
    <property type="entry name" value="Cell surface protein"/>
    <property type="match status" value="1"/>
</dbReference>
<feature type="domain" description="PKD" evidence="2">
    <location>
        <begin position="1051"/>
        <end position="1117"/>
    </location>
</feature>
<dbReference type="InterPro" id="IPR035986">
    <property type="entry name" value="PKD_dom_sf"/>
</dbReference>
<dbReference type="SMART" id="SM00089">
    <property type="entry name" value="PKD"/>
    <property type="match status" value="3"/>
</dbReference>
<dbReference type="InterPro" id="IPR022409">
    <property type="entry name" value="PKD/Chitinase_dom"/>
</dbReference>
<evidence type="ECO:0000256" key="1">
    <source>
        <dbReference type="SAM" id="MobiDB-lite"/>
    </source>
</evidence>
<dbReference type="Pfam" id="PF08308">
    <property type="entry name" value="PEGA"/>
    <property type="match status" value="10"/>
</dbReference>
<dbReference type="InterPro" id="IPR013229">
    <property type="entry name" value="PEGA"/>
</dbReference>